<feature type="chain" id="PRO_5010369516" description="DUF4421 domain-containing protein" evidence="1">
    <location>
        <begin position="20"/>
        <end position="409"/>
    </location>
</feature>
<evidence type="ECO:0000313" key="2">
    <source>
        <dbReference type="EMBL" id="OHT45779.1"/>
    </source>
</evidence>
<accession>A0A1S1J8E8</accession>
<organism evidence="2 4">
    <name type="scientific">Flavobacterium tructae</name>
    <dbReference type="NCBI Taxonomy" id="1114873"/>
    <lineage>
        <taxon>Bacteria</taxon>
        <taxon>Pseudomonadati</taxon>
        <taxon>Bacteroidota</taxon>
        <taxon>Flavobacteriia</taxon>
        <taxon>Flavobacteriales</taxon>
        <taxon>Flavobacteriaceae</taxon>
        <taxon>Flavobacterium</taxon>
    </lineage>
</organism>
<evidence type="ECO:0000256" key="1">
    <source>
        <dbReference type="SAM" id="SignalP"/>
    </source>
</evidence>
<proteinExistence type="predicted"/>
<gene>
    <name evidence="3" type="ORF">B0A71_17370</name>
    <name evidence="2" type="ORF">BHE19_08085</name>
</gene>
<evidence type="ECO:0000313" key="4">
    <source>
        <dbReference type="Proteomes" id="UP000180252"/>
    </source>
</evidence>
<reference evidence="2" key="1">
    <citation type="submission" date="2016-09" db="EMBL/GenBank/DDBJ databases">
        <authorList>
            <person name="Capua I."/>
            <person name="De Benedictis P."/>
            <person name="Joannis T."/>
            <person name="Lombin L.H."/>
            <person name="Cattoli G."/>
        </authorList>
    </citation>
    <scope>NUCLEOTIDE SEQUENCE [LARGE SCALE GENOMIC DNA]</scope>
    <source>
        <strain evidence="2">MSU</strain>
    </source>
</reference>
<dbReference type="EMBL" id="MUHG01000026">
    <property type="protein sequence ID" value="OXB17040.1"/>
    <property type="molecule type" value="Genomic_DNA"/>
</dbReference>
<keyword evidence="1" id="KW-0732">Signal</keyword>
<dbReference type="Proteomes" id="UP000198319">
    <property type="component" value="Unassembled WGS sequence"/>
</dbReference>
<dbReference type="RefSeq" id="WP_017495446.1">
    <property type="nucleotide sequence ID" value="NZ_MIKE01000022.1"/>
</dbReference>
<sequence length="409" mass="47535">MKYLLFLLALFVFNISALAQSGNNDFWNKEIENSSDIIKPNILSNHPLGIYISRLNHNFNVRSPDKYSFSFEFSSGNVALPYVKSYELTDPNDQKAAENMPWHVREYAFDFNKVPHNTKEFTADGVIRSYRFTFTLPITVHHELNFGLRINSLDGGKYPYSIFTSDETIEWFHSNIAGGEDPFSRRYYGLNKAGISYKDENDRVLTMHNGNFTIPGIDINYNYYPKLEMNEKHHIYLNFGAQLGINTSPYNPVADFGISSSILKKKIIKNKNILTFGASAGVLRQHFLEYGDRVNISSRDFFYSLEGLIDYKVKLKNNNHLSYGINYNFQSSYNRKNEKDHTVLTGQRIKTHWQKTISHLYEDLEGWNFICTYSTKRFSYFVYFREDLNLDNAPDFQTGIGLKMSIKKK</sequence>
<evidence type="ECO:0000313" key="5">
    <source>
        <dbReference type="Proteomes" id="UP000198319"/>
    </source>
</evidence>
<reference evidence="4" key="2">
    <citation type="submission" date="2016-09" db="EMBL/GenBank/DDBJ databases">
        <authorList>
            <person name="Chen S."/>
            <person name="Walker E."/>
        </authorList>
    </citation>
    <scope>NUCLEOTIDE SEQUENCE [LARGE SCALE GENOMIC DNA]</scope>
    <source>
        <strain evidence="4">MSU</strain>
    </source>
</reference>
<name>A0A1S1J8E8_9FLAO</name>
<comment type="caution">
    <text evidence="2">The sequence shown here is derived from an EMBL/GenBank/DDBJ whole genome shotgun (WGS) entry which is preliminary data.</text>
</comment>
<keyword evidence="5" id="KW-1185">Reference proteome</keyword>
<protein>
    <recommendedName>
        <fullName evidence="6">DUF4421 domain-containing protein</fullName>
    </recommendedName>
</protein>
<evidence type="ECO:0008006" key="6">
    <source>
        <dbReference type="Google" id="ProtNLM"/>
    </source>
</evidence>
<dbReference type="OrthoDB" id="1113890at2"/>
<feature type="signal peptide" evidence="1">
    <location>
        <begin position="1"/>
        <end position="19"/>
    </location>
</feature>
<evidence type="ECO:0000313" key="3">
    <source>
        <dbReference type="EMBL" id="OXB17040.1"/>
    </source>
</evidence>
<dbReference type="AlphaFoldDB" id="A0A1S1J8E8"/>
<dbReference type="EMBL" id="MIKE01000022">
    <property type="protein sequence ID" value="OHT45779.1"/>
    <property type="molecule type" value="Genomic_DNA"/>
</dbReference>
<reference evidence="3 5" key="3">
    <citation type="submission" date="2016-11" db="EMBL/GenBank/DDBJ databases">
        <title>Whole genomes of Flavobacteriaceae.</title>
        <authorList>
            <person name="Stine C."/>
            <person name="Li C."/>
            <person name="Tadesse D."/>
        </authorList>
    </citation>
    <scope>NUCLEOTIDE SEQUENCE [LARGE SCALE GENOMIC DNA]</scope>
    <source>
        <strain evidence="3 5">ATCC BAA-2541</strain>
    </source>
</reference>
<dbReference type="Proteomes" id="UP000180252">
    <property type="component" value="Unassembled WGS sequence"/>
</dbReference>